<reference evidence="9" key="2">
    <citation type="submission" date="2023-05" db="EMBL/GenBank/DDBJ databases">
        <authorList>
            <consortium name="Lawrence Berkeley National Laboratory"/>
            <person name="Steindorff A."/>
            <person name="Hensen N."/>
            <person name="Bonometti L."/>
            <person name="Westerberg I."/>
            <person name="Brannstrom I.O."/>
            <person name="Guillou S."/>
            <person name="Cros-Aarteil S."/>
            <person name="Calhoun S."/>
            <person name="Haridas S."/>
            <person name="Kuo A."/>
            <person name="Mondo S."/>
            <person name="Pangilinan J."/>
            <person name="Riley R."/>
            <person name="Labutti K."/>
            <person name="Andreopoulos B."/>
            <person name="Lipzen A."/>
            <person name="Chen C."/>
            <person name="Yanf M."/>
            <person name="Daum C."/>
            <person name="Ng V."/>
            <person name="Clum A."/>
            <person name="Ohm R."/>
            <person name="Martin F."/>
            <person name="Silar P."/>
            <person name="Natvig D."/>
            <person name="Lalanne C."/>
            <person name="Gautier V."/>
            <person name="Ament-Velasquez S.L."/>
            <person name="Kruys A."/>
            <person name="Hutchinson M.I."/>
            <person name="Powell A.J."/>
            <person name="Barry K."/>
            <person name="Miller A.N."/>
            <person name="Grigoriev I.V."/>
            <person name="Debuchy R."/>
            <person name="Gladieux P."/>
            <person name="Thoren M.H."/>
            <person name="Johannesson H."/>
        </authorList>
    </citation>
    <scope>NUCLEOTIDE SEQUENCE</scope>
    <source>
        <strain evidence="9">PSN293</strain>
    </source>
</reference>
<evidence type="ECO:0000313" key="10">
    <source>
        <dbReference type="Proteomes" id="UP001301769"/>
    </source>
</evidence>
<dbReference type="PANTHER" id="PTHR33048:SF96">
    <property type="entry name" value="INTEGRAL MEMBRANE PROTEIN"/>
    <property type="match status" value="1"/>
</dbReference>
<dbReference type="GO" id="GO:0016020">
    <property type="term" value="C:membrane"/>
    <property type="evidence" value="ECO:0007669"/>
    <property type="project" value="UniProtKB-SubCell"/>
</dbReference>
<sequence>MDLNTSVPNRGPQLFAVNTVGIILSGITCILRCIVRTRVVKGFGLDDWLMAIATVFYLIFCTCSNIGISHGTGRHKADLTPEQYTRSMNLWFFCYLSYACSMIAVKLSIGCFLLRVTITRLHKWIIYFSAAITCVSCLTFFFLALFQCNPISYFWTRNQDLDGTQGGCINAGVLVAMAYLYSVMSVITDLSFALLPAWVVGQLNMGKKAKFAVMGLMGMGVIASLAVIARAPYLKHMDSDDFLWDTAPMAIWSSVENGLAITAGCLATLQPLVKGIAIKLGIITPRTTSGTTPMDGRGSNLKMSGVSVRRSFTRTAEVFTGNNYLREPRLSHGELKLQPGLSEYTAKCYGNTSEEELRPVGRMDTETDSGTGASVGGGRSSKERGDDSTSATRVKPREIS</sequence>
<feature type="transmembrane region" description="Helical" evidence="7">
    <location>
        <begin position="15"/>
        <end position="35"/>
    </location>
</feature>
<evidence type="ECO:0000256" key="1">
    <source>
        <dbReference type="ARBA" id="ARBA00004141"/>
    </source>
</evidence>
<dbReference type="AlphaFoldDB" id="A0AAN7B442"/>
<evidence type="ECO:0000259" key="8">
    <source>
        <dbReference type="Pfam" id="PF20684"/>
    </source>
</evidence>
<dbReference type="InterPro" id="IPR052337">
    <property type="entry name" value="SAT4-like"/>
</dbReference>
<feature type="transmembrane region" description="Helical" evidence="7">
    <location>
        <begin position="47"/>
        <end position="68"/>
    </location>
</feature>
<feature type="domain" description="Rhodopsin" evidence="8">
    <location>
        <begin position="31"/>
        <end position="274"/>
    </location>
</feature>
<proteinExistence type="inferred from homology"/>
<dbReference type="Proteomes" id="UP001301769">
    <property type="component" value="Unassembled WGS sequence"/>
</dbReference>
<name>A0AAN7B442_9PEZI</name>
<evidence type="ECO:0000256" key="5">
    <source>
        <dbReference type="ARBA" id="ARBA00038359"/>
    </source>
</evidence>
<evidence type="ECO:0000256" key="7">
    <source>
        <dbReference type="SAM" id="Phobius"/>
    </source>
</evidence>
<keyword evidence="4 7" id="KW-0472">Membrane</keyword>
<keyword evidence="2 7" id="KW-0812">Transmembrane</keyword>
<feature type="transmembrane region" description="Helical" evidence="7">
    <location>
        <begin position="88"/>
        <end position="113"/>
    </location>
</feature>
<evidence type="ECO:0000256" key="2">
    <source>
        <dbReference type="ARBA" id="ARBA00022692"/>
    </source>
</evidence>
<feature type="transmembrane region" description="Helical" evidence="7">
    <location>
        <begin position="125"/>
        <end position="146"/>
    </location>
</feature>
<dbReference type="InterPro" id="IPR049326">
    <property type="entry name" value="Rhodopsin_dom_fungi"/>
</dbReference>
<evidence type="ECO:0000256" key="3">
    <source>
        <dbReference type="ARBA" id="ARBA00022989"/>
    </source>
</evidence>
<evidence type="ECO:0000256" key="6">
    <source>
        <dbReference type="SAM" id="MobiDB-lite"/>
    </source>
</evidence>
<comment type="caution">
    <text evidence="9">The sequence shown here is derived from an EMBL/GenBank/DDBJ whole genome shotgun (WGS) entry which is preliminary data.</text>
</comment>
<feature type="transmembrane region" description="Helical" evidence="7">
    <location>
        <begin position="179"/>
        <end position="199"/>
    </location>
</feature>
<gene>
    <name evidence="9" type="ORF">QBC37DRAFT_202616</name>
</gene>
<evidence type="ECO:0000313" key="9">
    <source>
        <dbReference type="EMBL" id="KAK4212061.1"/>
    </source>
</evidence>
<dbReference type="Pfam" id="PF20684">
    <property type="entry name" value="Fung_rhodopsin"/>
    <property type="match status" value="1"/>
</dbReference>
<reference evidence="9" key="1">
    <citation type="journal article" date="2023" name="Mol. Phylogenet. Evol.">
        <title>Genome-scale phylogeny and comparative genomics of the fungal order Sordariales.</title>
        <authorList>
            <person name="Hensen N."/>
            <person name="Bonometti L."/>
            <person name="Westerberg I."/>
            <person name="Brannstrom I.O."/>
            <person name="Guillou S."/>
            <person name="Cros-Aarteil S."/>
            <person name="Calhoun S."/>
            <person name="Haridas S."/>
            <person name="Kuo A."/>
            <person name="Mondo S."/>
            <person name="Pangilinan J."/>
            <person name="Riley R."/>
            <person name="LaButti K."/>
            <person name="Andreopoulos B."/>
            <person name="Lipzen A."/>
            <person name="Chen C."/>
            <person name="Yan M."/>
            <person name="Daum C."/>
            <person name="Ng V."/>
            <person name="Clum A."/>
            <person name="Steindorff A."/>
            <person name="Ohm R.A."/>
            <person name="Martin F."/>
            <person name="Silar P."/>
            <person name="Natvig D.O."/>
            <person name="Lalanne C."/>
            <person name="Gautier V."/>
            <person name="Ament-Velasquez S.L."/>
            <person name="Kruys A."/>
            <person name="Hutchinson M.I."/>
            <person name="Powell A.J."/>
            <person name="Barry K."/>
            <person name="Miller A.N."/>
            <person name="Grigoriev I.V."/>
            <person name="Debuchy R."/>
            <person name="Gladieux P."/>
            <person name="Hiltunen Thoren M."/>
            <person name="Johannesson H."/>
        </authorList>
    </citation>
    <scope>NUCLEOTIDE SEQUENCE</scope>
    <source>
        <strain evidence="9">PSN293</strain>
    </source>
</reference>
<organism evidence="9 10">
    <name type="scientific">Rhypophila decipiens</name>
    <dbReference type="NCBI Taxonomy" id="261697"/>
    <lineage>
        <taxon>Eukaryota</taxon>
        <taxon>Fungi</taxon>
        <taxon>Dikarya</taxon>
        <taxon>Ascomycota</taxon>
        <taxon>Pezizomycotina</taxon>
        <taxon>Sordariomycetes</taxon>
        <taxon>Sordariomycetidae</taxon>
        <taxon>Sordariales</taxon>
        <taxon>Naviculisporaceae</taxon>
        <taxon>Rhypophila</taxon>
    </lineage>
</organism>
<feature type="region of interest" description="Disordered" evidence="6">
    <location>
        <begin position="349"/>
        <end position="400"/>
    </location>
</feature>
<dbReference type="EMBL" id="MU858135">
    <property type="protein sequence ID" value="KAK4212061.1"/>
    <property type="molecule type" value="Genomic_DNA"/>
</dbReference>
<feature type="transmembrane region" description="Helical" evidence="7">
    <location>
        <begin position="211"/>
        <end position="229"/>
    </location>
</feature>
<feature type="compositionally biased region" description="Basic and acidic residues" evidence="6">
    <location>
        <begin position="355"/>
        <end position="365"/>
    </location>
</feature>
<keyword evidence="10" id="KW-1185">Reference proteome</keyword>
<dbReference type="PANTHER" id="PTHR33048">
    <property type="entry name" value="PTH11-LIKE INTEGRAL MEMBRANE PROTEIN (AFU_ORTHOLOGUE AFUA_5G11245)"/>
    <property type="match status" value="1"/>
</dbReference>
<protein>
    <recommendedName>
        <fullName evidence="8">Rhodopsin domain-containing protein</fullName>
    </recommendedName>
</protein>
<accession>A0AAN7B442</accession>
<keyword evidence="3 7" id="KW-1133">Transmembrane helix</keyword>
<evidence type="ECO:0000256" key="4">
    <source>
        <dbReference type="ARBA" id="ARBA00023136"/>
    </source>
</evidence>
<comment type="subcellular location">
    <subcellularLocation>
        <location evidence="1">Membrane</location>
        <topology evidence="1">Multi-pass membrane protein</topology>
    </subcellularLocation>
</comment>
<comment type="similarity">
    <text evidence="5">Belongs to the SAT4 family.</text>
</comment>